<dbReference type="OrthoDB" id="9810847at2"/>
<dbReference type="Pfam" id="PF04020">
    <property type="entry name" value="Phage_holin_4_2"/>
    <property type="match status" value="1"/>
</dbReference>
<dbReference type="PANTHER" id="PTHR37309">
    <property type="entry name" value="SLR0284 PROTEIN"/>
    <property type="match status" value="1"/>
</dbReference>
<feature type="transmembrane region" description="Helical" evidence="1">
    <location>
        <begin position="56"/>
        <end position="81"/>
    </location>
</feature>
<gene>
    <name evidence="2" type="ORF">BBOH_0252</name>
</gene>
<feature type="transmembrane region" description="Helical" evidence="1">
    <location>
        <begin position="88"/>
        <end position="104"/>
    </location>
</feature>
<dbReference type="PANTHER" id="PTHR37309:SF1">
    <property type="entry name" value="SLR0284 PROTEIN"/>
    <property type="match status" value="1"/>
</dbReference>
<accession>A0A086ZJT0</accession>
<dbReference type="AlphaFoldDB" id="A0A086ZJT0"/>
<feature type="transmembrane region" description="Helical" evidence="1">
    <location>
        <begin position="110"/>
        <end position="127"/>
    </location>
</feature>
<dbReference type="RefSeq" id="WP_033520309.1">
    <property type="nucleotide sequence ID" value="NZ_JDUS01000001.1"/>
</dbReference>
<keyword evidence="1" id="KW-1133">Transmembrane helix</keyword>
<dbReference type="Proteomes" id="UP000029096">
    <property type="component" value="Unassembled WGS sequence"/>
</dbReference>
<organism evidence="2 3">
    <name type="scientific">Bifidobacterium bohemicum DSM 22767</name>
    <dbReference type="NCBI Taxonomy" id="1437606"/>
    <lineage>
        <taxon>Bacteria</taxon>
        <taxon>Bacillati</taxon>
        <taxon>Actinomycetota</taxon>
        <taxon>Actinomycetes</taxon>
        <taxon>Bifidobacteriales</taxon>
        <taxon>Bifidobacteriaceae</taxon>
        <taxon>Bifidobacterium</taxon>
    </lineage>
</organism>
<keyword evidence="1" id="KW-0472">Membrane</keyword>
<proteinExistence type="predicted"/>
<reference evidence="2 3" key="1">
    <citation type="submission" date="2014-03" db="EMBL/GenBank/DDBJ databases">
        <title>Genomics of Bifidobacteria.</title>
        <authorList>
            <person name="Ventura M."/>
            <person name="Milani C."/>
            <person name="Lugli G.A."/>
        </authorList>
    </citation>
    <scope>NUCLEOTIDE SEQUENCE [LARGE SCALE GENOMIC DNA]</scope>
    <source>
        <strain evidence="2 3">DSM 22767</strain>
    </source>
</reference>
<feature type="transmembrane region" description="Helical" evidence="1">
    <location>
        <begin position="6"/>
        <end position="24"/>
    </location>
</feature>
<dbReference type="EMBL" id="JGYP01000001">
    <property type="protein sequence ID" value="KFI46780.1"/>
    <property type="molecule type" value="Genomic_DNA"/>
</dbReference>
<keyword evidence="1" id="KW-0812">Transmembrane</keyword>
<evidence type="ECO:0000256" key="1">
    <source>
        <dbReference type="SAM" id="Phobius"/>
    </source>
</evidence>
<evidence type="ECO:0000313" key="2">
    <source>
        <dbReference type="EMBL" id="KFI46780.1"/>
    </source>
</evidence>
<dbReference type="InterPro" id="IPR007165">
    <property type="entry name" value="Phage_holin_4_2"/>
</dbReference>
<feature type="transmembrane region" description="Helical" evidence="1">
    <location>
        <begin position="33"/>
        <end position="50"/>
    </location>
</feature>
<evidence type="ECO:0000313" key="3">
    <source>
        <dbReference type="Proteomes" id="UP000029096"/>
    </source>
</evidence>
<comment type="caution">
    <text evidence="2">The sequence shown here is derived from an EMBL/GenBank/DDBJ whole genome shotgun (WGS) entry which is preliminary data.</text>
</comment>
<name>A0A086ZJT0_9BIFI</name>
<protein>
    <submittedName>
        <fullName evidence="2">Putative membrane protein</fullName>
    </submittedName>
</protein>
<dbReference type="eggNOG" id="COG1950">
    <property type="taxonomic scope" value="Bacteria"/>
</dbReference>
<keyword evidence="3" id="KW-1185">Reference proteome</keyword>
<dbReference type="STRING" id="1437606.BBOH_0252"/>
<sequence>MSRFFSRWFVMTIAAAVMVALLPGMRPIGEPKLLAIAVFALFLALVNAWLKPAMHVVSQVLALPFSIATFGVFAILTALVVNWLCMELASWLAIGLFGFGVYIPGFWDSVIGSIIMTVVGAIVGGLIER</sequence>